<dbReference type="InterPro" id="IPR004923">
    <property type="entry name" value="FTR1/Fip1/EfeU"/>
</dbReference>
<keyword evidence="4 6" id="KW-1133">Transmembrane helix</keyword>
<feature type="chain" id="PRO_5037356695" evidence="7">
    <location>
        <begin position="24"/>
        <end position="582"/>
    </location>
</feature>
<keyword evidence="9" id="KW-1185">Reference proteome</keyword>
<comment type="similarity">
    <text evidence="2">Belongs to the oxidase-dependent Fe transporter (OFeT) (TC 9.A.10.1) family.</text>
</comment>
<dbReference type="Pfam" id="PF03239">
    <property type="entry name" value="FTR1"/>
    <property type="match status" value="1"/>
</dbReference>
<comment type="subcellular location">
    <subcellularLocation>
        <location evidence="1">Membrane</location>
        <topology evidence="1">Multi-pass membrane protein</topology>
    </subcellularLocation>
</comment>
<dbReference type="PANTHER" id="PTHR31632:SF2">
    <property type="entry name" value="PLASMA MEMBRANE IRON PERMEASE"/>
    <property type="match status" value="1"/>
</dbReference>
<dbReference type="AlphaFoldDB" id="A0A927R2H3"/>
<feature type="transmembrane region" description="Helical" evidence="6">
    <location>
        <begin position="429"/>
        <end position="447"/>
    </location>
</feature>
<organism evidence="8 9">
    <name type="scientific">Sporosarcina limicola</name>
    <dbReference type="NCBI Taxonomy" id="34101"/>
    <lineage>
        <taxon>Bacteria</taxon>
        <taxon>Bacillati</taxon>
        <taxon>Bacillota</taxon>
        <taxon>Bacilli</taxon>
        <taxon>Bacillales</taxon>
        <taxon>Caryophanaceae</taxon>
        <taxon>Sporosarcina</taxon>
    </lineage>
</organism>
<dbReference type="GO" id="GO:0033573">
    <property type="term" value="C:high-affinity iron permease complex"/>
    <property type="evidence" value="ECO:0007669"/>
    <property type="project" value="InterPro"/>
</dbReference>
<feature type="transmembrane region" description="Helical" evidence="6">
    <location>
        <begin position="390"/>
        <end position="409"/>
    </location>
</feature>
<proteinExistence type="inferred from homology"/>
<evidence type="ECO:0000313" key="9">
    <source>
        <dbReference type="Proteomes" id="UP000658225"/>
    </source>
</evidence>
<evidence type="ECO:0000256" key="1">
    <source>
        <dbReference type="ARBA" id="ARBA00004141"/>
    </source>
</evidence>
<feature type="transmembrane region" description="Helical" evidence="6">
    <location>
        <begin position="500"/>
        <end position="522"/>
    </location>
</feature>
<evidence type="ECO:0000256" key="5">
    <source>
        <dbReference type="ARBA" id="ARBA00023136"/>
    </source>
</evidence>
<sequence>MKKTLLLFCLLLYVLSPMQFAQAEEDYRELFISVGDAMMKTKADDWVAVEELVAQLNEDWKQIDQSKSVEAKNVTQMLKQMNKNMGKHDKELMLAALSDVSHALVAFEKEQNPVDEEALRNELRLALTPILVDLQVAIEAENVEEVQAQYKKFLAMWNRKESIVREQSIAYYGKIETQTGFLRIALTKDEKEFGQIQTIYAALSGAVGEFVSGKELQVESQDHSLQTLVDLLEHAELAIKKKQPIDAVPVLQEFLTVWPSVEGEVRTRNGGLYTKLENDIPIIAGKLSSTGVNVEEQLTKINEYKKSIELLQKKTSYTMWDAALVMLREGLEALLIVTALIAFLRKANATDQQKWIWLGAFAGVIMSIIAALLMNNLFSTATAGANREVIEGMTGIIAVVMMIGVGVWLHQKSNMQAWNRYIQKQLGSALSTGSIVSMAFISFLSIFREGAETIIFYMGMAPSMSTGKLLSGIAVAVVILIIVAFLFIRYSTKISVGPFFKIATLLIYFLAFKILGVSIHALQLTNYFSTTQLYSLPIVNLIGFYPTWETILPQLALLIIILITALWIEKRNRSSRKPPMSL</sequence>
<accession>A0A927R2H3</accession>
<name>A0A927R2H3_9BACL</name>
<keyword evidence="3 6" id="KW-0812">Transmembrane</keyword>
<evidence type="ECO:0000256" key="7">
    <source>
        <dbReference type="SAM" id="SignalP"/>
    </source>
</evidence>
<dbReference type="GO" id="GO:0015093">
    <property type="term" value="F:ferrous iron transmembrane transporter activity"/>
    <property type="evidence" value="ECO:0007669"/>
    <property type="project" value="TreeGrafter"/>
</dbReference>
<dbReference type="EMBL" id="JADBEL010000004">
    <property type="protein sequence ID" value="MBE1553936.1"/>
    <property type="molecule type" value="Genomic_DNA"/>
</dbReference>
<dbReference type="RefSeq" id="WP_192597745.1">
    <property type="nucleotide sequence ID" value="NZ_JADBEL010000004.1"/>
</dbReference>
<dbReference type="PANTHER" id="PTHR31632">
    <property type="entry name" value="IRON TRANSPORTER FTH1"/>
    <property type="match status" value="1"/>
</dbReference>
<keyword evidence="7" id="KW-0732">Signal</keyword>
<evidence type="ECO:0000256" key="2">
    <source>
        <dbReference type="ARBA" id="ARBA00008333"/>
    </source>
</evidence>
<feature type="transmembrane region" description="Helical" evidence="6">
    <location>
        <begin position="551"/>
        <end position="568"/>
    </location>
</feature>
<feature type="transmembrane region" description="Helical" evidence="6">
    <location>
        <begin position="467"/>
        <end position="488"/>
    </location>
</feature>
<keyword evidence="5 6" id="KW-0472">Membrane</keyword>
<protein>
    <submittedName>
        <fullName evidence="8">High-affinity iron transporter</fullName>
    </submittedName>
</protein>
<feature type="transmembrane region" description="Helical" evidence="6">
    <location>
        <begin position="322"/>
        <end position="343"/>
    </location>
</feature>
<comment type="caution">
    <text evidence="8">The sequence shown here is derived from an EMBL/GenBank/DDBJ whole genome shotgun (WGS) entry which is preliminary data.</text>
</comment>
<gene>
    <name evidence="8" type="ORF">H4683_001011</name>
</gene>
<feature type="transmembrane region" description="Helical" evidence="6">
    <location>
        <begin position="355"/>
        <end position="378"/>
    </location>
</feature>
<evidence type="ECO:0000256" key="4">
    <source>
        <dbReference type="ARBA" id="ARBA00022989"/>
    </source>
</evidence>
<feature type="signal peptide" evidence="7">
    <location>
        <begin position="1"/>
        <end position="23"/>
    </location>
</feature>
<evidence type="ECO:0000313" key="8">
    <source>
        <dbReference type="EMBL" id="MBE1553936.1"/>
    </source>
</evidence>
<evidence type="ECO:0000256" key="6">
    <source>
        <dbReference type="SAM" id="Phobius"/>
    </source>
</evidence>
<reference evidence="8" key="1">
    <citation type="submission" date="2020-10" db="EMBL/GenBank/DDBJ databases">
        <title>Genomic Encyclopedia of Type Strains, Phase IV (KMG-IV): sequencing the most valuable type-strain genomes for metagenomic binning, comparative biology and taxonomic classification.</title>
        <authorList>
            <person name="Goeker M."/>
        </authorList>
    </citation>
    <scope>NUCLEOTIDE SEQUENCE</scope>
    <source>
        <strain evidence="8">DSM 13886</strain>
    </source>
</reference>
<dbReference type="Proteomes" id="UP000658225">
    <property type="component" value="Unassembled WGS sequence"/>
</dbReference>
<evidence type="ECO:0000256" key="3">
    <source>
        <dbReference type="ARBA" id="ARBA00022692"/>
    </source>
</evidence>